<organism evidence="2 3">
    <name type="scientific">Ameiurus melas</name>
    <name type="common">Black bullhead</name>
    <name type="synonym">Silurus melas</name>
    <dbReference type="NCBI Taxonomy" id="219545"/>
    <lineage>
        <taxon>Eukaryota</taxon>
        <taxon>Metazoa</taxon>
        <taxon>Chordata</taxon>
        <taxon>Craniata</taxon>
        <taxon>Vertebrata</taxon>
        <taxon>Euteleostomi</taxon>
        <taxon>Actinopterygii</taxon>
        <taxon>Neopterygii</taxon>
        <taxon>Teleostei</taxon>
        <taxon>Ostariophysi</taxon>
        <taxon>Siluriformes</taxon>
        <taxon>Ictaluridae</taxon>
        <taxon>Ameiurus</taxon>
    </lineage>
</organism>
<proteinExistence type="predicted"/>
<dbReference type="AlphaFoldDB" id="A0A7J6A4J1"/>
<feature type="compositionally biased region" description="Basic and acidic residues" evidence="1">
    <location>
        <begin position="8"/>
        <end position="17"/>
    </location>
</feature>
<comment type="caution">
    <text evidence="2">The sequence shown here is derived from an EMBL/GenBank/DDBJ whole genome shotgun (WGS) entry which is preliminary data.</text>
</comment>
<dbReference type="EMBL" id="JAAGNN010000018">
    <property type="protein sequence ID" value="KAF4077643.1"/>
    <property type="molecule type" value="Genomic_DNA"/>
</dbReference>
<gene>
    <name evidence="2" type="ORF">AMELA_G00210540</name>
</gene>
<evidence type="ECO:0000256" key="1">
    <source>
        <dbReference type="SAM" id="MobiDB-lite"/>
    </source>
</evidence>
<dbReference type="Proteomes" id="UP000593565">
    <property type="component" value="Unassembled WGS sequence"/>
</dbReference>
<name>A0A7J6A4J1_AMEME</name>
<evidence type="ECO:0000313" key="3">
    <source>
        <dbReference type="Proteomes" id="UP000593565"/>
    </source>
</evidence>
<reference evidence="2 3" key="1">
    <citation type="submission" date="2020-02" db="EMBL/GenBank/DDBJ databases">
        <title>A chromosome-scale genome assembly of the black bullhead catfish (Ameiurus melas).</title>
        <authorList>
            <person name="Wen M."/>
            <person name="Zham M."/>
            <person name="Cabau C."/>
            <person name="Klopp C."/>
            <person name="Donnadieu C."/>
            <person name="Roques C."/>
            <person name="Bouchez O."/>
            <person name="Lampietro C."/>
            <person name="Jouanno E."/>
            <person name="Herpin A."/>
            <person name="Louis A."/>
            <person name="Berthelot C."/>
            <person name="Parey E."/>
            <person name="Roest-Crollius H."/>
            <person name="Braasch I."/>
            <person name="Postlethwait J."/>
            <person name="Robinson-Rechavi M."/>
            <person name="Echchiki A."/>
            <person name="Begum T."/>
            <person name="Montfort J."/>
            <person name="Schartl M."/>
            <person name="Bobe J."/>
            <person name="Guiguen Y."/>
        </authorList>
    </citation>
    <scope>NUCLEOTIDE SEQUENCE [LARGE SCALE GENOMIC DNA]</scope>
    <source>
        <strain evidence="2">M_S1</strain>
        <tissue evidence="2">Blood</tissue>
    </source>
</reference>
<feature type="compositionally biased region" description="Basic and acidic residues" evidence="1">
    <location>
        <begin position="72"/>
        <end position="91"/>
    </location>
</feature>
<protein>
    <submittedName>
        <fullName evidence="2">Uncharacterized protein</fullName>
    </submittedName>
</protein>
<feature type="region of interest" description="Disordered" evidence="1">
    <location>
        <begin position="58"/>
        <end position="91"/>
    </location>
</feature>
<keyword evidence="3" id="KW-1185">Reference proteome</keyword>
<accession>A0A7J6A4J1</accession>
<feature type="region of interest" description="Disordered" evidence="1">
    <location>
        <begin position="1"/>
        <end position="20"/>
    </location>
</feature>
<sequence length="91" mass="10491">MRRVQTPEAEKEKEILSDRSLSPPLRLRAIGWSQSYGSRASSVTFDVEAAEASCYKSRHFSPADRRRRRSETRREKGGEYSGLEKMDQVIK</sequence>
<evidence type="ECO:0000313" key="2">
    <source>
        <dbReference type="EMBL" id="KAF4077643.1"/>
    </source>
</evidence>